<dbReference type="RefSeq" id="WP_197954735.1">
    <property type="nucleotide sequence ID" value="NZ_CP065668.1"/>
</dbReference>
<dbReference type="InterPro" id="IPR002371">
    <property type="entry name" value="FlgK"/>
</dbReference>
<dbReference type="GO" id="GO:0005576">
    <property type="term" value="C:extracellular region"/>
    <property type="evidence" value="ECO:0007669"/>
    <property type="project" value="UniProtKB-SubCell"/>
</dbReference>
<dbReference type="EMBL" id="CP065668">
    <property type="protein sequence ID" value="QPS07183.1"/>
    <property type="molecule type" value="Genomic_DNA"/>
</dbReference>
<dbReference type="NCBIfam" id="TIGR02492">
    <property type="entry name" value="flgK_ends"/>
    <property type="match status" value="1"/>
</dbReference>
<evidence type="ECO:0000256" key="4">
    <source>
        <dbReference type="ARBA" id="ARBA00016244"/>
    </source>
</evidence>
<reference evidence="10 11" key="1">
    <citation type="submission" date="2020-12" db="EMBL/GenBank/DDBJ databases">
        <title>FDA dAtabase for Regulatory Grade micrObial Sequences (FDA-ARGOS): Supporting development and validation of Infectious Disease Dx tests.</title>
        <authorList>
            <person name="Sproer C."/>
            <person name="Gronow S."/>
            <person name="Severitt S."/>
            <person name="Schroder I."/>
            <person name="Tallon L."/>
            <person name="Sadzewicz L."/>
            <person name="Zhao X."/>
            <person name="Boylan J."/>
            <person name="Ott S."/>
            <person name="Bowen H."/>
            <person name="Vavikolanu K."/>
            <person name="Mehta A."/>
            <person name="Aluvathingal J."/>
            <person name="Nadendla S."/>
            <person name="Lowell S."/>
            <person name="Myers T."/>
            <person name="Yan Y."/>
            <person name="Sichtig H."/>
        </authorList>
    </citation>
    <scope>NUCLEOTIDE SEQUENCE [LARGE SCALE GENOMIC DNA]</scope>
    <source>
        <strain evidence="10 11">FDAARGOS_909</strain>
    </source>
</reference>
<evidence type="ECO:0000256" key="5">
    <source>
        <dbReference type="ARBA" id="ARBA00022525"/>
    </source>
</evidence>
<dbReference type="PRINTS" id="PR01005">
    <property type="entry name" value="FLGHOOKAP1"/>
</dbReference>
<dbReference type="Pfam" id="PF06429">
    <property type="entry name" value="Flg_bbr_C"/>
    <property type="match status" value="1"/>
</dbReference>
<dbReference type="PANTHER" id="PTHR30033:SF1">
    <property type="entry name" value="FLAGELLAR HOOK-ASSOCIATED PROTEIN 1"/>
    <property type="match status" value="1"/>
</dbReference>
<keyword evidence="6" id="KW-0975">Bacterial flagellum</keyword>
<dbReference type="Pfam" id="PF00460">
    <property type="entry name" value="Flg_bb_rod"/>
    <property type="match status" value="1"/>
</dbReference>
<gene>
    <name evidence="10" type="primary">flgK</name>
    <name evidence="10" type="ORF">I6G66_23255</name>
</gene>
<keyword evidence="10" id="KW-0969">Cilium</keyword>
<evidence type="ECO:0000313" key="11">
    <source>
        <dbReference type="Proteomes" id="UP000594778"/>
    </source>
</evidence>
<evidence type="ECO:0000259" key="9">
    <source>
        <dbReference type="Pfam" id="PF22638"/>
    </source>
</evidence>
<evidence type="ECO:0000256" key="1">
    <source>
        <dbReference type="ARBA" id="ARBA00004365"/>
    </source>
</evidence>
<name>A0A7T2VYK4_DELAC</name>
<dbReference type="AlphaFoldDB" id="A0A7T2VYK4"/>
<sequence>MSLLNVGSRALMANQIALQTTGHNIANVNTAGYSRQSVAFQTSPGQNMGSGYIGNGVDVNTILRNFNELLNRQAATASAVSAADSARATSLAQMQEVFGGGKSGLGAAITDMMNSFGDVAGAPTDPSARQVVLTRMNELAARFRSASAQLDELDYSAKQQMGNDVTVVNSLAGQVATLNAQISRSIASGQTPNDLLDQRDQLVRDINKYVQTSQIPADDGSISLFVGGSQPLVLGPNSAQLTLKEATEFPGSGKMALYFQQPGGQNVELTPSMLGGGEIAGLLQFQGSDLTEGRNLLGRMALAIGDTLNKQNNLGLTLSGQSGSNLFKLSMVSNGSTTGAQWAGANTPTTTVVDSSQLKTSDYQIVFGSTAPAGKVIRLSDGKVTDFTDMADLSAKEIDGLRFDLKAEGATGNTVLFRPVAAGAHDIQAAVHSPNDLAVGNPVTASIESKGEATLKMVSLQANSGLVLPPLGTPGNKGGVALSFVPGPPAGYTVTGTSTPPKGAPTPYTPGTTVVPYTSGQSIEIDGWSVTLTGTPHDGDVVRIGNALDPQYSNAYQRDAGNASSFLALRDSKLFDGSTTLSDGFSTAMAQVGTRTQSAQYAAKLSETIAKNLEADRTAVSGVNLDEEAAKLLQYQQSYQASAKMLQVAQSIFDSVLQTVGR</sequence>
<keyword evidence="5" id="KW-0964">Secreted</keyword>
<dbReference type="SUPFAM" id="SSF64518">
    <property type="entry name" value="Phase 1 flagellin"/>
    <property type="match status" value="1"/>
</dbReference>
<dbReference type="InterPro" id="IPR001444">
    <property type="entry name" value="Flag_bb_rod_N"/>
</dbReference>
<dbReference type="InterPro" id="IPR010930">
    <property type="entry name" value="Flg_bb/hook_C_dom"/>
</dbReference>
<protein>
    <recommendedName>
        <fullName evidence="4">Flagellar hook-associated protein 1</fullName>
    </recommendedName>
</protein>
<comment type="subcellular location">
    <subcellularLocation>
        <location evidence="1">Bacterial flagellum</location>
    </subcellularLocation>
    <subcellularLocation>
        <location evidence="2">Secreted</location>
    </subcellularLocation>
</comment>
<evidence type="ECO:0000313" key="10">
    <source>
        <dbReference type="EMBL" id="QPS07183.1"/>
    </source>
</evidence>
<keyword evidence="10" id="KW-0282">Flagellum</keyword>
<evidence type="ECO:0000256" key="3">
    <source>
        <dbReference type="ARBA" id="ARBA00009677"/>
    </source>
</evidence>
<comment type="similarity">
    <text evidence="3">Belongs to the flagella basal body rod proteins family.</text>
</comment>
<feature type="domain" description="Flagellar hook-associated protein FlgK helical" evidence="9">
    <location>
        <begin position="91"/>
        <end position="327"/>
    </location>
</feature>
<dbReference type="GO" id="GO:0005198">
    <property type="term" value="F:structural molecule activity"/>
    <property type="evidence" value="ECO:0007669"/>
    <property type="project" value="InterPro"/>
</dbReference>
<dbReference type="Gene3D" id="1.20.1330.10">
    <property type="entry name" value="f41 fragment of flagellin, N-terminal domain"/>
    <property type="match status" value="1"/>
</dbReference>
<dbReference type="InterPro" id="IPR053927">
    <property type="entry name" value="FlgK_helical"/>
</dbReference>
<evidence type="ECO:0000256" key="2">
    <source>
        <dbReference type="ARBA" id="ARBA00004613"/>
    </source>
</evidence>
<evidence type="ECO:0000259" key="7">
    <source>
        <dbReference type="Pfam" id="PF00460"/>
    </source>
</evidence>
<dbReference type="GO" id="GO:0044780">
    <property type="term" value="P:bacterial-type flagellum assembly"/>
    <property type="evidence" value="ECO:0007669"/>
    <property type="project" value="InterPro"/>
</dbReference>
<evidence type="ECO:0000259" key="8">
    <source>
        <dbReference type="Pfam" id="PF06429"/>
    </source>
</evidence>
<organism evidence="10 11">
    <name type="scientific">Delftia acidovorans</name>
    <name type="common">Pseudomonas acidovorans</name>
    <name type="synonym">Comamonas acidovorans</name>
    <dbReference type="NCBI Taxonomy" id="80866"/>
    <lineage>
        <taxon>Bacteria</taxon>
        <taxon>Pseudomonadati</taxon>
        <taxon>Pseudomonadota</taxon>
        <taxon>Betaproteobacteria</taxon>
        <taxon>Burkholderiales</taxon>
        <taxon>Comamonadaceae</taxon>
        <taxon>Delftia</taxon>
    </lineage>
</organism>
<dbReference type="Pfam" id="PF22638">
    <property type="entry name" value="FlgK_D1"/>
    <property type="match status" value="1"/>
</dbReference>
<dbReference type="GO" id="GO:0009424">
    <property type="term" value="C:bacterial-type flagellum hook"/>
    <property type="evidence" value="ECO:0007669"/>
    <property type="project" value="InterPro"/>
</dbReference>
<proteinExistence type="inferred from homology"/>
<feature type="domain" description="Flagellar basal-body/hook protein C-terminal" evidence="8">
    <location>
        <begin position="620"/>
        <end position="658"/>
    </location>
</feature>
<dbReference type="PANTHER" id="PTHR30033">
    <property type="entry name" value="FLAGELLAR HOOK-ASSOCIATED PROTEIN 1"/>
    <property type="match status" value="1"/>
</dbReference>
<accession>A0A7T2VYK4</accession>
<dbReference type="Proteomes" id="UP000594778">
    <property type="component" value="Chromosome"/>
</dbReference>
<keyword evidence="10" id="KW-0966">Cell projection</keyword>
<evidence type="ECO:0000256" key="6">
    <source>
        <dbReference type="ARBA" id="ARBA00023143"/>
    </source>
</evidence>
<feature type="domain" description="Flagellar basal body rod protein N-terminal" evidence="7">
    <location>
        <begin position="4"/>
        <end position="33"/>
    </location>
</feature>